<reference evidence="1" key="4">
    <citation type="submission" date="2019-03" db="UniProtKB">
        <authorList>
            <consortium name="EnsemblPlants"/>
        </authorList>
    </citation>
    <scope>IDENTIFICATION</scope>
</reference>
<reference evidence="2" key="2">
    <citation type="journal article" date="2017" name="Nat. Plants">
        <title>The Aegilops tauschii genome reveals multiple impacts of transposons.</title>
        <authorList>
            <person name="Zhao G."/>
            <person name="Zou C."/>
            <person name="Li K."/>
            <person name="Wang K."/>
            <person name="Li T."/>
            <person name="Gao L."/>
            <person name="Zhang X."/>
            <person name="Wang H."/>
            <person name="Yang Z."/>
            <person name="Liu X."/>
            <person name="Jiang W."/>
            <person name="Mao L."/>
            <person name="Kong X."/>
            <person name="Jiao Y."/>
            <person name="Jia J."/>
        </authorList>
    </citation>
    <scope>NUCLEOTIDE SEQUENCE [LARGE SCALE GENOMIC DNA]</scope>
    <source>
        <strain evidence="2">cv. AL8/78</strain>
    </source>
</reference>
<dbReference type="Proteomes" id="UP000015105">
    <property type="component" value="Chromosome 4D"/>
</dbReference>
<evidence type="ECO:0000313" key="1">
    <source>
        <dbReference type="EnsemblPlants" id="AET4Gv20026100.8"/>
    </source>
</evidence>
<dbReference type="EnsemblPlants" id="AET4Gv20026100.8">
    <property type="protein sequence ID" value="AET4Gv20026100.8"/>
    <property type="gene ID" value="AET4Gv20026100"/>
</dbReference>
<sequence length="69" mass="7136">MGRLVSFLISIRAISLVSKFDRGLVSGSLPFVGLVIQDGEVSFELEATQSSCGGAFSNLGLSLPGEGFA</sequence>
<keyword evidence="2" id="KW-1185">Reference proteome</keyword>
<dbReference type="AlphaFoldDB" id="A0A453H116"/>
<accession>A0A453H116</accession>
<reference evidence="2" key="1">
    <citation type="journal article" date="2014" name="Science">
        <title>Ancient hybridizations among the ancestral genomes of bread wheat.</title>
        <authorList>
            <consortium name="International Wheat Genome Sequencing Consortium,"/>
            <person name="Marcussen T."/>
            <person name="Sandve S.R."/>
            <person name="Heier L."/>
            <person name="Spannagl M."/>
            <person name="Pfeifer M."/>
            <person name="Jakobsen K.S."/>
            <person name="Wulff B.B."/>
            <person name="Steuernagel B."/>
            <person name="Mayer K.F."/>
            <person name="Olsen O.A."/>
        </authorList>
    </citation>
    <scope>NUCLEOTIDE SEQUENCE [LARGE SCALE GENOMIC DNA]</scope>
    <source>
        <strain evidence="2">cv. AL8/78</strain>
    </source>
</reference>
<organism evidence="1 2">
    <name type="scientific">Aegilops tauschii subsp. strangulata</name>
    <name type="common">Goatgrass</name>
    <dbReference type="NCBI Taxonomy" id="200361"/>
    <lineage>
        <taxon>Eukaryota</taxon>
        <taxon>Viridiplantae</taxon>
        <taxon>Streptophyta</taxon>
        <taxon>Embryophyta</taxon>
        <taxon>Tracheophyta</taxon>
        <taxon>Spermatophyta</taxon>
        <taxon>Magnoliopsida</taxon>
        <taxon>Liliopsida</taxon>
        <taxon>Poales</taxon>
        <taxon>Poaceae</taxon>
        <taxon>BOP clade</taxon>
        <taxon>Pooideae</taxon>
        <taxon>Triticodae</taxon>
        <taxon>Triticeae</taxon>
        <taxon>Triticinae</taxon>
        <taxon>Aegilops</taxon>
    </lineage>
</organism>
<name>A0A453H116_AEGTS</name>
<reference evidence="1" key="3">
    <citation type="journal article" date="2017" name="Nature">
        <title>Genome sequence of the progenitor of the wheat D genome Aegilops tauschii.</title>
        <authorList>
            <person name="Luo M.C."/>
            <person name="Gu Y.Q."/>
            <person name="Puiu D."/>
            <person name="Wang H."/>
            <person name="Twardziok S.O."/>
            <person name="Deal K.R."/>
            <person name="Huo N."/>
            <person name="Zhu T."/>
            <person name="Wang L."/>
            <person name="Wang Y."/>
            <person name="McGuire P.E."/>
            <person name="Liu S."/>
            <person name="Long H."/>
            <person name="Ramasamy R.K."/>
            <person name="Rodriguez J.C."/>
            <person name="Van S.L."/>
            <person name="Yuan L."/>
            <person name="Wang Z."/>
            <person name="Xia Z."/>
            <person name="Xiao L."/>
            <person name="Anderson O.D."/>
            <person name="Ouyang S."/>
            <person name="Liang Y."/>
            <person name="Zimin A.V."/>
            <person name="Pertea G."/>
            <person name="Qi P."/>
            <person name="Bennetzen J.L."/>
            <person name="Dai X."/>
            <person name="Dawson M.W."/>
            <person name="Muller H.G."/>
            <person name="Kugler K."/>
            <person name="Rivarola-Duarte L."/>
            <person name="Spannagl M."/>
            <person name="Mayer K.F.X."/>
            <person name="Lu F.H."/>
            <person name="Bevan M.W."/>
            <person name="Leroy P."/>
            <person name="Li P."/>
            <person name="You F.M."/>
            <person name="Sun Q."/>
            <person name="Liu Z."/>
            <person name="Lyons E."/>
            <person name="Wicker T."/>
            <person name="Salzberg S.L."/>
            <person name="Devos K.M."/>
            <person name="Dvorak J."/>
        </authorList>
    </citation>
    <scope>NUCLEOTIDE SEQUENCE [LARGE SCALE GENOMIC DNA]</scope>
    <source>
        <strain evidence="1">cv. AL8/78</strain>
    </source>
</reference>
<evidence type="ECO:0000313" key="2">
    <source>
        <dbReference type="Proteomes" id="UP000015105"/>
    </source>
</evidence>
<protein>
    <submittedName>
        <fullName evidence="1">Uncharacterized protein</fullName>
    </submittedName>
</protein>
<reference evidence="1" key="5">
    <citation type="journal article" date="2021" name="G3 (Bethesda)">
        <title>Aegilops tauschii genome assembly Aet v5.0 features greater sequence contiguity and improved annotation.</title>
        <authorList>
            <person name="Wang L."/>
            <person name="Zhu T."/>
            <person name="Rodriguez J.C."/>
            <person name="Deal K.R."/>
            <person name="Dubcovsky J."/>
            <person name="McGuire P.E."/>
            <person name="Lux T."/>
            <person name="Spannagl M."/>
            <person name="Mayer K.F.X."/>
            <person name="Baldrich P."/>
            <person name="Meyers B.C."/>
            <person name="Huo N."/>
            <person name="Gu Y.Q."/>
            <person name="Zhou H."/>
            <person name="Devos K.M."/>
            <person name="Bennetzen J.L."/>
            <person name="Unver T."/>
            <person name="Budak H."/>
            <person name="Gulick P.J."/>
            <person name="Galiba G."/>
            <person name="Kalapos B."/>
            <person name="Nelson D.R."/>
            <person name="Li P."/>
            <person name="You F.M."/>
            <person name="Luo M.C."/>
            <person name="Dvorak J."/>
        </authorList>
    </citation>
    <scope>NUCLEOTIDE SEQUENCE [LARGE SCALE GENOMIC DNA]</scope>
    <source>
        <strain evidence="1">cv. AL8/78</strain>
    </source>
</reference>
<dbReference type="Gramene" id="AET4Gv20026100.8">
    <property type="protein sequence ID" value="AET4Gv20026100.8"/>
    <property type="gene ID" value="AET4Gv20026100"/>
</dbReference>
<proteinExistence type="predicted"/>